<keyword evidence="12" id="KW-1185">Reference proteome</keyword>
<keyword evidence="6 8" id="KW-0472">Membrane</keyword>
<evidence type="ECO:0000256" key="4">
    <source>
        <dbReference type="ARBA" id="ARBA00022692"/>
    </source>
</evidence>
<evidence type="ECO:0000256" key="7">
    <source>
        <dbReference type="ARBA" id="ARBA00023237"/>
    </source>
</evidence>
<dbReference type="GO" id="GO:0044718">
    <property type="term" value="P:siderophore transmembrane transport"/>
    <property type="evidence" value="ECO:0007669"/>
    <property type="project" value="TreeGrafter"/>
</dbReference>
<evidence type="ECO:0000313" key="11">
    <source>
        <dbReference type="EMBL" id="RKR12201.1"/>
    </source>
</evidence>
<proteinExistence type="inferred from homology"/>
<dbReference type="NCBIfam" id="TIGR04056">
    <property type="entry name" value="OMP_RagA_SusC"/>
    <property type="match status" value="1"/>
</dbReference>
<accession>A0A495E674</accession>
<dbReference type="Pfam" id="PF07715">
    <property type="entry name" value="Plug"/>
    <property type="match status" value="1"/>
</dbReference>
<dbReference type="InterPro" id="IPR023997">
    <property type="entry name" value="TonB-dep_OMP_SusC/RagA_CS"/>
</dbReference>
<evidence type="ECO:0000256" key="3">
    <source>
        <dbReference type="ARBA" id="ARBA00022452"/>
    </source>
</evidence>
<dbReference type="GO" id="GO:0009279">
    <property type="term" value="C:cell outer membrane"/>
    <property type="evidence" value="ECO:0007669"/>
    <property type="project" value="UniProtKB-SubCell"/>
</dbReference>
<dbReference type="InterPro" id="IPR039426">
    <property type="entry name" value="TonB-dep_rcpt-like"/>
</dbReference>
<dbReference type="RefSeq" id="WP_245987183.1">
    <property type="nucleotide sequence ID" value="NZ_RBIQ01000009.1"/>
</dbReference>
<name>A0A495E674_9FLAO</name>
<evidence type="ECO:0000259" key="10">
    <source>
        <dbReference type="Pfam" id="PF07715"/>
    </source>
</evidence>
<keyword evidence="7 8" id="KW-0998">Cell outer membrane</keyword>
<dbReference type="InterPro" id="IPR008969">
    <property type="entry name" value="CarboxyPept-like_regulatory"/>
</dbReference>
<dbReference type="SUPFAM" id="SSF56935">
    <property type="entry name" value="Porins"/>
    <property type="match status" value="1"/>
</dbReference>
<dbReference type="Gene3D" id="2.60.40.1120">
    <property type="entry name" value="Carboxypeptidase-like, regulatory domain"/>
    <property type="match status" value="1"/>
</dbReference>
<dbReference type="InterPro" id="IPR036942">
    <property type="entry name" value="Beta-barrel_TonB_sf"/>
</dbReference>
<feature type="region of interest" description="Disordered" evidence="9">
    <location>
        <begin position="593"/>
        <end position="612"/>
    </location>
</feature>
<evidence type="ECO:0000256" key="9">
    <source>
        <dbReference type="SAM" id="MobiDB-lite"/>
    </source>
</evidence>
<keyword evidence="5" id="KW-0732">Signal</keyword>
<organism evidence="11 12">
    <name type="scientific">Maribacter vaceletii</name>
    <dbReference type="NCBI Taxonomy" id="1206816"/>
    <lineage>
        <taxon>Bacteria</taxon>
        <taxon>Pseudomonadati</taxon>
        <taxon>Bacteroidota</taxon>
        <taxon>Flavobacteriia</taxon>
        <taxon>Flavobacteriales</taxon>
        <taxon>Flavobacteriaceae</taxon>
        <taxon>Maribacter</taxon>
    </lineage>
</organism>
<dbReference type="GO" id="GO:0015344">
    <property type="term" value="F:siderophore uptake transmembrane transporter activity"/>
    <property type="evidence" value="ECO:0007669"/>
    <property type="project" value="TreeGrafter"/>
</dbReference>
<feature type="domain" description="TonB-dependent receptor plug" evidence="10">
    <location>
        <begin position="154"/>
        <end position="267"/>
    </location>
</feature>
<protein>
    <submittedName>
        <fullName evidence="11">TonB-linked SusC/RagA family outer membrane protein</fullName>
    </submittedName>
</protein>
<evidence type="ECO:0000313" key="12">
    <source>
        <dbReference type="Proteomes" id="UP000269412"/>
    </source>
</evidence>
<gene>
    <name evidence="11" type="ORF">CLV91_2326</name>
</gene>
<dbReference type="InterPro" id="IPR037066">
    <property type="entry name" value="Plug_dom_sf"/>
</dbReference>
<dbReference type="SUPFAM" id="SSF49464">
    <property type="entry name" value="Carboxypeptidase regulatory domain-like"/>
    <property type="match status" value="1"/>
</dbReference>
<dbReference type="Pfam" id="PF13715">
    <property type="entry name" value="CarbopepD_reg_2"/>
    <property type="match status" value="1"/>
</dbReference>
<comment type="caution">
    <text evidence="11">The sequence shown here is derived from an EMBL/GenBank/DDBJ whole genome shotgun (WGS) entry which is preliminary data.</text>
</comment>
<keyword evidence="4 8" id="KW-0812">Transmembrane</keyword>
<dbReference type="PANTHER" id="PTHR30069:SF29">
    <property type="entry name" value="HEMOGLOBIN AND HEMOGLOBIN-HAPTOGLOBIN-BINDING PROTEIN 1-RELATED"/>
    <property type="match status" value="1"/>
</dbReference>
<evidence type="ECO:0000256" key="8">
    <source>
        <dbReference type="PROSITE-ProRule" id="PRU01360"/>
    </source>
</evidence>
<sequence length="1083" mass="118816">MKKKCKTNTYSASSFSLKGSKGYRMSVLKMICCGLLLGLTSVSYANLEAPLSKITFNEDQEITINGNVSDELGPLAGVTVMVKGTTNGTSTDFDGNYSINVEGSNAVLVFSYIGYKDKEVTIGSNTTVNVVLEQDVAGLDEVVVVGYSTKKRGELTGSVSTISSEAIAQTSSKDVAKSLAGRASGLIISDRGGVPGAGNGAGGNTQDDATTILIRGKSTLGNNSPLILIDGVPSESFSQLAPQDIASLTVLKDGAAAIYGSRAANGVILVTTKRGKSGKPSINFSTSYNVSSFTKRPHLMDMRQFATYRNEVLRRDDPNAAPAFTEEDIVNSPNTDWADLTLASSSPESRTSLSVSGGTDKAKYFVSGDFIDQKGLFRSGALGFKQYQIRSNVDVNITDDFKLGVDLSARFGKSTAPGVDNNNIYKLIFGTPPDEIGRYPNGLPARGGDEGNPILTSSNASGFDNNYRNNITGRFTVDYNLDKILKGLSIKGFTGFRKLNTDSKSWYTPWTFYAQQDDGTFTSEIGSNQTGQERILREDFTKFDEQIYNARIHYSNIFGDHSVNTFVGMERIDNESSNFFAQKIGGFPNPTSGELFQGNNGDTQSSSGTSSEFKRQDFFGSLSYDYDKRYFIDLTLRHDGSSRFGEGKRYGTFPSAAVSWSIGNEKFLENSSWINALKLRASWSEMGNDRIGPNQFLSLFDYGTNVAGNNPLGAPIPNYYIFGETGTNFLNTYNVNRLANTDVTWETAQMQNIGLNFTLFENKLSGDINYFYQKRADILVSRGAEIPQFIGLQTSQIPDENVGETKSYGFEFELAWNDALNDNFSYNIGMNFTQAKNEVVSLPEGSNISDELKRSGKPIDSYIVYPTNGIFRDQAQVDATPIKRAGTVEGEPIYTDTNGDNVVNDDDRIRTSTSAIPEIQYGVYGGINYKDFSLNFLFQGQAEAETLVYFDSNGTSPEFVFNERWTPENRNSIYPRAFARGDAYSAVQNEVPGQPNGGFQGADIYYFDASFVRLKEVELAYTIKKDIIKGADIRLFARGYNLATFYSDIWDLGLDPEATGYYNFQSALYTPLKTYTLGVNFSF</sequence>
<keyword evidence="2 8" id="KW-0813">Transport</keyword>
<dbReference type="InterPro" id="IPR023996">
    <property type="entry name" value="TonB-dep_OMP_SusC/RagA"/>
</dbReference>
<dbReference type="AlphaFoldDB" id="A0A495E674"/>
<keyword evidence="3 8" id="KW-1134">Transmembrane beta strand</keyword>
<evidence type="ECO:0000256" key="1">
    <source>
        <dbReference type="ARBA" id="ARBA00004571"/>
    </source>
</evidence>
<comment type="similarity">
    <text evidence="8">Belongs to the TonB-dependent receptor family.</text>
</comment>
<feature type="compositionally biased region" description="Polar residues" evidence="9">
    <location>
        <begin position="593"/>
        <end position="611"/>
    </location>
</feature>
<dbReference type="InterPro" id="IPR012910">
    <property type="entry name" value="Plug_dom"/>
</dbReference>
<dbReference type="Proteomes" id="UP000269412">
    <property type="component" value="Unassembled WGS sequence"/>
</dbReference>
<evidence type="ECO:0000256" key="2">
    <source>
        <dbReference type="ARBA" id="ARBA00022448"/>
    </source>
</evidence>
<dbReference type="NCBIfam" id="TIGR04057">
    <property type="entry name" value="SusC_RagA_signa"/>
    <property type="match status" value="1"/>
</dbReference>
<dbReference type="PROSITE" id="PS52016">
    <property type="entry name" value="TONB_DEPENDENT_REC_3"/>
    <property type="match status" value="1"/>
</dbReference>
<reference evidence="11 12" key="1">
    <citation type="submission" date="2018-10" db="EMBL/GenBank/DDBJ databases">
        <title>Genomic Encyclopedia of Archaeal and Bacterial Type Strains, Phase II (KMG-II): from individual species to whole genera.</title>
        <authorList>
            <person name="Goeker M."/>
        </authorList>
    </citation>
    <scope>NUCLEOTIDE SEQUENCE [LARGE SCALE GENOMIC DNA]</scope>
    <source>
        <strain evidence="11 12">DSM 25230</strain>
    </source>
</reference>
<dbReference type="EMBL" id="RBIQ01000009">
    <property type="protein sequence ID" value="RKR12201.1"/>
    <property type="molecule type" value="Genomic_DNA"/>
</dbReference>
<evidence type="ECO:0000256" key="6">
    <source>
        <dbReference type="ARBA" id="ARBA00023136"/>
    </source>
</evidence>
<dbReference type="Gene3D" id="2.40.170.20">
    <property type="entry name" value="TonB-dependent receptor, beta-barrel domain"/>
    <property type="match status" value="1"/>
</dbReference>
<evidence type="ECO:0000256" key="5">
    <source>
        <dbReference type="ARBA" id="ARBA00022729"/>
    </source>
</evidence>
<dbReference type="Gene3D" id="2.170.130.10">
    <property type="entry name" value="TonB-dependent receptor, plug domain"/>
    <property type="match status" value="1"/>
</dbReference>
<comment type="subcellular location">
    <subcellularLocation>
        <location evidence="1 8">Cell outer membrane</location>
        <topology evidence="1 8">Multi-pass membrane protein</topology>
    </subcellularLocation>
</comment>
<dbReference type="PANTHER" id="PTHR30069">
    <property type="entry name" value="TONB-DEPENDENT OUTER MEMBRANE RECEPTOR"/>
    <property type="match status" value="1"/>
</dbReference>